<name>A0A7Y9W4F1_9BURK</name>
<evidence type="ECO:0000313" key="1">
    <source>
        <dbReference type="EMBL" id="NYH13545.1"/>
    </source>
</evidence>
<accession>A0A7Y9W4F1</accession>
<comment type="caution">
    <text evidence="1">The sequence shown here is derived from an EMBL/GenBank/DDBJ whole genome shotgun (WGS) entry which is preliminary data.</text>
</comment>
<sequence length="53" mass="6035">MLRAHDTDDARRAINCVSAAEPVTERPLNRPEKAQKHKYFAGGAQRLQLNLIY</sequence>
<reference evidence="1 2" key="1">
    <citation type="submission" date="2020-07" db="EMBL/GenBank/DDBJ databases">
        <title>Exploring microbial biodiversity for novel pathways involved in the catabolism of aromatic compounds derived from lignin.</title>
        <authorList>
            <person name="Elkins J."/>
        </authorList>
    </citation>
    <scope>NUCLEOTIDE SEQUENCE [LARGE SCALE GENOMIC DNA]</scope>
    <source>
        <strain evidence="1 2">H2C3B</strain>
    </source>
</reference>
<dbReference type="EMBL" id="JACCAU010000001">
    <property type="protein sequence ID" value="NYH13545.1"/>
    <property type="molecule type" value="Genomic_DNA"/>
</dbReference>
<gene>
    <name evidence="1" type="ORF">GGD41_000773</name>
</gene>
<organism evidence="1 2">
    <name type="scientific">Paraburkholderia bryophila</name>
    <dbReference type="NCBI Taxonomy" id="420952"/>
    <lineage>
        <taxon>Bacteria</taxon>
        <taxon>Pseudomonadati</taxon>
        <taxon>Pseudomonadota</taxon>
        <taxon>Betaproteobacteria</taxon>
        <taxon>Burkholderiales</taxon>
        <taxon>Burkholderiaceae</taxon>
        <taxon>Paraburkholderia</taxon>
    </lineage>
</organism>
<protein>
    <submittedName>
        <fullName evidence="1">Uncharacterized protein</fullName>
    </submittedName>
</protein>
<dbReference type="Proteomes" id="UP000572540">
    <property type="component" value="Unassembled WGS sequence"/>
</dbReference>
<dbReference type="AlphaFoldDB" id="A0A7Y9W4F1"/>
<evidence type="ECO:0000313" key="2">
    <source>
        <dbReference type="Proteomes" id="UP000572540"/>
    </source>
</evidence>
<proteinExistence type="predicted"/>